<dbReference type="InterPro" id="IPR030965">
    <property type="entry name" value="SagB-rel_DH_2"/>
</dbReference>
<dbReference type="InterPro" id="IPR052544">
    <property type="entry name" value="Bacteriocin_Proc_Enz"/>
</dbReference>
<dbReference type="SUPFAM" id="SSF55469">
    <property type="entry name" value="FMN-dependent nitroreductase-like"/>
    <property type="match status" value="1"/>
</dbReference>
<dbReference type="PANTHER" id="PTHR43745:SF2">
    <property type="entry name" value="NITROREDUCTASE MJ1384-RELATED"/>
    <property type="match status" value="1"/>
</dbReference>
<evidence type="ECO:0000313" key="3">
    <source>
        <dbReference type="Proteomes" id="UP000322165"/>
    </source>
</evidence>
<dbReference type="Gene3D" id="3.40.109.10">
    <property type="entry name" value="NADH Oxidase"/>
    <property type="match status" value="1"/>
</dbReference>
<comment type="caution">
    <text evidence="2">The sequence shown here is derived from an EMBL/GenBank/DDBJ whole genome shotgun (WGS) entry which is preliminary data.</text>
</comment>
<evidence type="ECO:0000313" key="2">
    <source>
        <dbReference type="EMBL" id="KAA2284247.1"/>
    </source>
</evidence>
<reference evidence="2 3" key="2">
    <citation type="submission" date="2019-09" db="EMBL/GenBank/DDBJ databases">
        <authorList>
            <person name="Mazur A."/>
        </authorList>
    </citation>
    <scope>NUCLEOTIDE SEQUENCE [LARGE SCALE GENOMIC DNA]</scope>
    <source>
        <strain evidence="2 3">3729k</strain>
    </source>
</reference>
<dbReference type="PANTHER" id="PTHR43745">
    <property type="entry name" value="NITROREDUCTASE MJ1384-RELATED"/>
    <property type="match status" value="1"/>
</dbReference>
<proteinExistence type="predicted"/>
<dbReference type="InterPro" id="IPR020051">
    <property type="entry name" value="SagB-type_dehydrogenase"/>
</dbReference>
<evidence type="ECO:0000259" key="1">
    <source>
        <dbReference type="Pfam" id="PF00881"/>
    </source>
</evidence>
<dbReference type="InterPro" id="IPR029479">
    <property type="entry name" value="Nitroreductase"/>
</dbReference>
<dbReference type="GO" id="GO:0016491">
    <property type="term" value="F:oxidoreductase activity"/>
    <property type="evidence" value="ECO:0007669"/>
    <property type="project" value="InterPro"/>
</dbReference>
<protein>
    <submittedName>
        <fullName evidence="2">Putative peptide maturation dehydrogenase</fullName>
    </submittedName>
</protein>
<dbReference type="Pfam" id="PF00881">
    <property type="entry name" value="Nitroreductase"/>
    <property type="match status" value="1"/>
</dbReference>
<dbReference type="AlphaFoldDB" id="A0A5B2Z8M2"/>
<dbReference type="CDD" id="cd02142">
    <property type="entry name" value="McbC_SagB-like_oxidoreductase"/>
    <property type="match status" value="1"/>
</dbReference>
<dbReference type="Proteomes" id="UP000322165">
    <property type="component" value="Unassembled WGS sequence"/>
</dbReference>
<dbReference type="EMBL" id="VUOD01000008">
    <property type="protein sequence ID" value="KAA2284247.1"/>
    <property type="molecule type" value="Genomic_DNA"/>
</dbReference>
<reference evidence="2 3" key="1">
    <citation type="submission" date="2019-09" db="EMBL/GenBank/DDBJ databases">
        <title>Arenimonas chukotkensis sp. nov., a bacterium isolated from Chukotka hot spring, Arctic region, Russia.</title>
        <authorList>
            <person name="Zayulina K.S."/>
            <person name="Prokofeva M.I."/>
            <person name="Elcheninov A.G."/>
            <person name="Novikov A."/>
            <person name="Kochetkova T.V."/>
            <person name="Kublanov I.V."/>
        </authorList>
    </citation>
    <scope>NUCLEOTIDE SEQUENCE [LARGE SCALE GENOMIC DNA]</scope>
    <source>
        <strain evidence="2 3">3729k</strain>
    </source>
</reference>
<sequence length="394" mass="42220">MKLLRCADIQFALDDSPRFDLASVLAGGDGLDTRPRILAYAATLAEPAELSVPQLAALAGMAAGEAVDEAVLAGRHGADTIMALLERGLLVPAVAKEGAPVPGGDGGAVDWWPPARLAHLAGAWRGVDIARRRDDGKTTSTSERVAEFGPAPTHDYAVPGAGSMIELPPPPAGPLDDLLQRRRTCRNFDTRAELPMSAFSAMLRRVWGVIGTRELAPGAVAVKKSSPAGGGLHALEAFVLVRRVQGLAPGLYHYRAMHHAVEPLRKLTGEEAAAMAYRFLAGQDWFLDAPVLVVMVARFDRLFWKYRRHAKAWRVLHLEAGHLSQTMYLSAAELGLGAFVTAAINDAEIDEELRLPPMRQGTLAIVGFGPATGEARNIELEPVVPSPATRRLGR</sequence>
<accession>A0A5B2Z8M2</accession>
<gene>
    <name evidence="2" type="ORF">F0415_10140</name>
</gene>
<name>A0A5B2Z8M2_9GAMM</name>
<dbReference type="NCBIfam" id="TIGR03605">
    <property type="entry name" value="antibiot_sagB"/>
    <property type="match status" value="1"/>
</dbReference>
<dbReference type="InterPro" id="IPR000415">
    <property type="entry name" value="Nitroreductase-like"/>
</dbReference>
<organism evidence="2 3">
    <name type="scientific">Arenimonas fontis</name>
    <dbReference type="NCBI Taxonomy" id="2608255"/>
    <lineage>
        <taxon>Bacteria</taxon>
        <taxon>Pseudomonadati</taxon>
        <taxon>Pseudomonadota</taxon>
        <taxon>Gammaproteobacteria</taxon>
        <taxon>Lysobacterales</taxon>
        <taxon>Lysobacteraceae</taxon>
        <taxon>Arenimonas</taxon>
    </lineage>
</organism>
<dbReference type="NCBIfam" id="TIGR04511">
    <property type="entry name" value="SagB_rel_DH_2"/>
    <property type="match status" value="1"/>
</dbReference>
<dbReference type="RefSeq" id="WP_149861109.1">
    <property type="nucleotide sequence ID" value="NZ_VUOD01000008.1"/>
</dbReference>
<feature type="domain" description="Nitroreductase" evidence="1">
    <location>
        <begin position="180"/>
        <end position="369"/>
    </location>
</feature>
<keyword evidence="3" id="KW-1185">Reference proteome</keyword>